<dbReference type="Proteomes" id="UP000249936">
    <property type="component" value="Unassembled WGS sequence"/>
</dbReference>
<dbReference type="PROSITE" id="PS51353">
    <property type="entry name" value="ARSC"/>
    <property type="match status" value="1"/>
</dbReference>
<dbReference type="AlphaFoldDB" id="A0A2X1Q0E5"/>
<dbReference type="PANTHER" id="PTHR30041">
    <property type="entry name" value="ARSENATE REDUCTASE"/>
    <property type="match status" value="1"/>
</dbReference>
<name>A0A2X1Q0E5_HAEIF</name>
<gene>
    <name evidence="5" type="primary">yfgD</name>
    <name evidence="5" type="ORF">NCTC11872_02429</name>
</gene>
<dbReference type="InterPro" id="IPR006660">
    <property type="entry name" value="Arsenate_reductase-like"/>
</dbReference>
<proteinExistence type="inferred from homology"/>
<dbReference type="InterPro" id="IPR036249">
    <property type="entry name" value="Thioredoxin-like_sf"/>
</dbReference>
<evidence type="ECO:0000256" key="2">
    <source>
        <dbReference type="ARBA" id="ARBA00023002"/>
    </source>
</evidence>
<sequence length="135" mass="15567">MSVIIYHNPHCSKSRETLALLENKGIQPIIELYLQKQYSVNELQSIAKKLGIDDVRQMMRTKDELYKSLNLDNLDLSQAELFKSISEHSALIERPIVINGDKAKSGVRQKLYLRFCNLNVCMYNTPAVEILPRLF</sequence>
<dbReference type="InterPro" id="IPR006659">
    <property type="entry name" value="Arsenate_reductase"/>
</dbReference>
<organism evidence="5 6">
    <name type="scientific">Haemophilus influenzae</name>
    <dbReference type="NCBI Taxonomy" id="727"/>
    <lineage>
        <taxon>Bacteria</taxon>
        <taxon>Pseudomonadati</taxon>
        <taxon>Pseudomonadota</taxon>
        <taxon>Gammaproteobacteria</taxon>
        <taxon>Pasteurellales</taxon>
        <taxon>Pasteurellaceae</taxon>
        <taxon>Haemophilus</taxon>
    </lineage>
</organism>
<keyword evidence="2 4" id="KW-0560">Oxidoreductase</keyword>
<dbReference type="Gene3D" id="3.40.30.10">
    <property type="entry name" value="Glutaredoxin"/>
    <property type="match status" value="1"/>
</dbReference>
<protein>
    <recommendedName>
        <fullName evidence="4">Arsenate reductase</fullName>
        <ecNumber evidence="4">1.20.4.1</ecNumber>
    </recommendedName>
</protein>
<dbReference type="GO" id="GO:0008794">
    <property type="term" value="F:arsenate reductase (glutaredoxin) activity"/>
    <property type="evidence" value="ECO:0007669"/>
    <property type="project" value="UniProtKB-UniRule"/>
</dbReference>
<evidence type="ECO:0000256" key="4">
    <source>
        <dbReference type="RuleBase" id="RU362029"/>
    </source>
</evidence>
<dbReference type="SUPFAM" id="SSF52833">
    <property type="entry name" value="Thioredoxin-like"/>
    <property type="match status" value="1"/>
</dbReference>
<dbReference type="PANTHER" id="PTHR30041:SF4">
    <property type="entry name" value="ARSENATE REDUCTASE"/>
    <property type="match status" value="1"/>
</dbReference>
<evidence type="ECO:0000256" key="3">
    <source>
        <dbReference type="PROSITE-ProRule" id="PRU01282"/>
    </source>
</evidence>
<accession>A0A2X1Q0E5</accession>
<evidence type="ECO:0000313" key="6">
    <source>
        <dbReference type="Proteomes" id="UP000249936"/>
    </source>
</evidence>
<comment type="similarity">
    <text evidence="1 3 4">Belongs to the ArsC family.</text>
</comment>
<evidence type="ECO:0000256" key="1">
    <source>
        <dbReference type="ARBA" id="ARBA00007198"/>
    </source>
</evidence>
<dbReference type="EC" id="1.20.4.1" evidence="4"/>
<dbReference type="EMBL" id="UASK01000009">
    <property type="protein sequence ID" value="SPX42783.1"/>
    <property type="molecule type" value="Genomic_DNA"/>
</dbReference>
<reference evidence="5 6" key="1">
    <citation type="submission" date="2018-06" db="EMBL/GenBank/DDBJ databases">
        <authorList>
            <consortium name="Pathogen Informatics"/>
            <person name="Doyle S."/>
        </authorList>
    </citation>
    <scope>NUCLEOTIDE SEQUENCE [LARGE SCALE GENOMIC DNA]</scope>
    <source>
        <strain evidence="5 6">NCTC11872</strain>
    </source>
</reference>
<dbReference type="CDD" id="cd03034">
    <property type="entry name" value="ArsC_ArsC"/>
    <property type="match status" value="1"/>
</dbReference>
<dbReference type="Pfam" id="PF03960">
    <property type="entry name" value="ArsC"/>
    <property type="match status" value="1"/>
</dbReference>
<evidence type="ECO:0000313" key="5">
    <source>
        <dbReference type="EMBL" id="SPX42783.1"/>
    </source>
</evidence>
<comment type="catalytic activity">
    <reaction evidence="4">
        <text>[glutaredoxin]-dithiol + arsenate + glutathione + H(+) = glutathionyl-S-S-[glutaredoxin] + arsenite + H2O</text>
        <dbReference type="Rhea" id="RHEA:22016"/>
        <dbReference type="Rhea" id="RHEA-COMP:10729"/>
        <dbReference type="Rhea" id="RHEA-COMP:17668"/>
        <dbReference type="ChEBI" id="CHEBI:15377"/>
        <dbReference type="ChEBI" id="CHEBI:15378"/>
        <dbReference type="ChEBI" id="CHEBI:29242"/>
        <dbReference type="ChEBI" id="CHEBI:29950"/>
        <dbReference type="ChEBI" id="CHEBI:48597"/>
        <dbReference type="ChEBI" id="CHEBI:57925"/>
        <dbReference type="ChEBI" id="CHEBI:146199"/>
        <dbReference type="EC" id="1.20.4.1"/>
    </reaction>
</comment>
<dbReference type="NCBIfam" id="TIGR00014">
    <property type="entry name" value="arsC"/>
    <property type="match status" value="1"/>
</dbReference>